<evidence type="ECO:0000256" key="1">
    <source>
        <dbReference type="ARBA" id="ARBA00022630"/>
    </source>
</evidence>
<keyword evidence="4" id="KW-0560">Oxidoreductase</keyword>
<reference evidence="4" key="1">
    <citation type="submission" date="2022-01" db="EMBL/GenBank/DDBJ databases">
        <title>Microbacterium eymi and Microbacterium rhizovicinus sp. nov., isolated from the rhizospheric soil of Elymus tsukushiensis, a plant native to the Dokdo Islands, Republic of Korea.</title>
        <authorList>
            <person name="Hwang Y.J."/>
        </authorList>
    </citation>
    <scope>NUCLEOTIDE SEQUENCE</scope>
    <source>
        <strain evidence="4">KUDC0405</strain>
    </source>
</reference>
<keyword evidence="5" id="KW-1185">Reference proteome</keyword>
<name>A0ABY5NI47_9MICO</name>
<proteinExistence type="predicted"/>
<keyword evidence="4" id="KW-0503">Monooxygenase</keyword>
<keyword evidence="2" id="KW-0274">FAD</keyword>
<dbReference type="Gene3D" id="3.40.30.120">
    <property type="match status" value="1"/>
</dbReference>
<feature type="domain" description="FAD-binding" evidence="3">
    <location>
        <begin position="2"/>
        <end position="61"/>
    </location>
</feature>
<evidence type="ECO:0000313" key="4">
    <source>
        <dbReference type="EMBL" id="UUT34784.1"/>
    </source>
</evidence>
<organism evidence="4 5">
    <name type="scientific">Microbacterium elymi</name>
    <dbReference type="NCBI Taxonomy" id="2909587"/>
    <lineage>
        <taxon>Bacteria</taxon>
        <taxon>Bacillati</taxon>
        <taxon>Actinomycetota</taxon>
        <taxon>Actinomycetes</taxon>
        <taxon>Micrococcales</taxon>
        <taxon>Microbacteriaceae</taxon>
        <taxon>Microbacterium</taxon>
    </lineage>
</organism>
<dbReference type="InterPro" id="IPR050641">
    <property type="entry name" value="RIFMO-like"/>
</dbReference>
<dbReference type="Pfam" id="PF01494">
    <property type="entry name" value="FAD_binding_3"/>
    <property type="match status" value="1"/>
</dbReference>
<dbReference type="Proteomes" id="UP001054811">
    <property type="component" value="Chromosome"/>
</dbReference>
<protein>
    <submittedName>
        <fullName evidence="4">FAD-dependent monooxygenase</fullName>
    </submittedName>
</protein>
<dbReference type="SUPFAM" id="SSF51905">
    <property type="entry name" value="FAD/NAD(P)-binding domain"/>
    <property type="match status" value="1"/>
</dbReference>
<evidence type="ECO:0000313" key="5">
    <source>
        <dbReference type="Proteomes" id="UP001054811"/>
    </source>
</evidence>
<dbReference type="PRINTS" id="PR00420">
    <property type="entry name" value="RNGMNOXGNASE"/>
</dbReference>
<gene>
    <name evidence="4" type="ORF">L2X98_30495</name>
</gene>
<evidence type="ECO:0000256" key="2">
    <source>
        <dbReference type="ARBA" id="ARBA00022827"/>
    </source>
</evidence>
<dbReference type="GO" id="GO:0004497">
    <property type="term" value="F:monooxygenase activity"/>
    <property type="evidence" value="ECO:0007669"/>
    <property type="project" value="UniProtKB-KW"/>
</dbReference>
<dbReference type="PANTHER" id="PTHR43004">
    <property type="entry name" value="TRK SYSTEM POTASSIUM UPTAKE PROTEIN"/>
    <property type="match status" value="1"/>
</dbReference>
<dbReference type="Gene3D" id="3.50.50.60">
    <property type="entry name" value="FAD/NAD(P)-binding domain"/>
    <property type="match status" value="1"/>
</dbReference>
<dbReference type="InterPro" id="IPR002938">
    <property type="entry name" value="FAD-bd"/>
</dbReference>
<dbReference type="EMBL" id="CP091139">
    <property type="protein sequence ID" value="UUT34784.1"/>
    <property type="molecule type" value="Genomic_DNA"/>
</dbReference>
<dbReference type="InterPro" id="IPR036188">
    <property type="entry name" value="FAD/NAD-bd_sf"/>
</dbReference>
<dbReference type="Pfam" id="PF21274">
    <property type="entry name" value="Rng_hyd_C"/>
    <property type="match status" value="1"/>
</dbReference>
<accession>A0ABY5NI47</accession>
<dbReference type="PANTHER" id="PTHR43004:SF8">
    <property type="entry name" value="FAD-BINDING DOMAIN-CONTAINING PROTEIN-RELATED"/>
    <property type="match status" value="1"/>
</dbReference>
<evidence type="ECO:0000259" key="3">
    <source>
        <dbReference type="Pfam" id="PF01494"/>
    </source>
</evidence>
<keyword evidence="1" id="KW-0285">Flavoprotein</keyword>
<sequence>MIAGNAAHRHPPAGGLGANTCIQDAFNLAWKLAALIRGTAGPGILDTYTQERVPIARQIVKGANRSLKALMAIPSALGLQPGLSADDGDRRMHARFTATAEGAAQRAALADALAQQDANFNALGIELGHHYVSDGITADGESAPRGADPELDYVPSTTPGSPLPHAWVARAGHPQISTLDLVGHGRFTLLTGIGGERWRDAAAGLGVDVVVIGPGQEVEDPYGDWAEARGTDEAGCVLVRPDHHVAFRSMHAPGLDATAELGAAVDRAFARTRPADLEPHPEHLETTP</sequence>